<protein>
    <submittedName>
        <fullName evidence="1">DUF2974 domain-containing protein</fullName>
    </submittedName>
</protein>
<dbReference type="Gene3D" id="3.40.50.1820">
    <property type="entry name" value="alpha/beta hydrolase"/>
    <property type="match status" value="1"/>
</dbReference>
<dbReference type="AlphaFoldDB" id="A0A823IQV0"/>
<sequence length="369" mass="43000">MWVKLKDDTNFYLAAECYEDRSLTVGQEIQIENKEKWVTINSTNQNNGLQAIAVVPLKDYKNYNNGNLKVYNHIIFVSRGSEELDDWKENVGLLDKDGSRQSQFKSYDKFVNETLKKYRTMDYSFTGHSLGGGLAQYEAVKHLKPAVTFAAARSFNKLTEEEQEKALRGEYWDLIKDYYHSDDVVGMLPPNATVFYQKFLMKRNASKNKLDKLGIGGHMQSTFTGCFGEDGSAELLVKPDEIINQIRRLDDIFMKMRQIENIMQDYEEWEKSQSKRLRSRLDEETWEGGMYSELTTWDVDDVLTEVSRKYKDGIYRFHDTDKFEEFYDGNRKAIQKLSGFKEEVINAALSFNKKDKELGSWINENSKGW</sequence>
<dbReference type="InterPro" id="IPR029058">
    <property type="entry name" value="AB_hydrolase_fold"/>
</dbReference>
<dbReference type="SUPFAM" id="SSF53474">
    <property type="entry name" value="alpha/beta-Hydrolases"/>
    <property type="match status" value="1"/>
</dbReference>
<dbReference type="Pfam" id="PF26363">
    <property type="entry name" value="Phospholipase-like"/>
    <property type="match status" value="1"/>
</dbReference>
<reference evidence="1 2" key="1">
    <citation type="submission" date="2019-04" db="EMBL/GenBank/DDBJ databases">
        <authorList>
            <consortium name="GenomeTrakr network: Whole genome sequencing for foodborne pathogen traceback"/>
        </authorList>
    </citation>
    <scope>NUCLEOTIDE SEQUENCE [LARGE SCALE GENOMIC DNA]</scope>
    <source>
        <strain evidence="1 2">CFSAN072502</strain>
    </source>
</reference>
<name>A0A823IQV0_LISMN</name>
<organism evidence="1 2">
    <name type="scientific">Listeria monocytogenes</name>
    <dbReference type="NCBI Taxonomy" id="1639"/>
    <lineage>
        <taxon>Bacteria</taxon>
        <taxon>Bacillati</taxon>
        <taxon>Bacillota</taxon>
        <taxon>Bacilli</taxon>
        <taxon>Bacillales</taxon>
        <taxon>Listeriaceae</taxon>
        <taxon>Listeria</taxon>
    </lineage>
</organism>
<dbReference type="EMBL" id="AABEKN010000003">
    <property type="protein sequence ID" value="EAG9353854.1"/>
    <property type="molecule type" value="Genomic_DNA"/>
</dbReference>
<accession>A0A823IQV0</accession>
<evidence type="ECO:0000313" key="2">
    <source>
        <dbReference type="Proteomes" id="UP000524387"/>
    </source>
</evidence>
<dbReference type="Proteomes" id="UP000524387">
    <property type="component" value="Unassembled WGS sequence"/>
</dbReference>
<dbReference type="GO" id="GO:0006629">
    <property type="term" value="P:lipid metabolic process"/>
    <property type="evidence" value="ECO:0007669"/>
    <property type="project" value="InterPro"/>
</dbReference>
<proteinExistence type="predicted"/>
<evidence type="ECO:0000313" key="1">
    <source>
        <dbReference type="EMBL" id="EAG9353854.1"/>
    </source>
</evidence>
<gene>
    <name evidence="1" type="ORF">CW895_08530</name>
</gene>
<comment type="caution">
    <text evidence="1">The sequence shown here is derived from an EMBL/GenBank/DDBJ whole genome shotgun (WGS) entry which is preliminary data.</text>
</comment>